<dbReference type="InterPro" id="IPR025331">
    <property type="entry name" value="TNT"/>
</dbReference>
<dbReference type="RefSeq" id="WP_185165545.1">
    <property type="nucleotide sequence ID" value="NZ_JACKWY010000016.1"/>
</dbReference>
<dbReference type="EMBL" id="JACKWY010000016">
    <property type="protein sequence ID" value="MBB6716531.1"/>
    <property type="molecule type" value="Genomic_DNA"/>
</dbReference>
<sequence length="363" mass="40065">INNGNNSGLNLIKDGLKWATGDKAGEAIYTAVNVIDLALNIPHMVKGLVKGGKSIIKSGSSIKNFFKKGPMIIGDFKDGASKSIDELVDGIGNIMSPKREYAGIGKISQKDINNLSKVDIKPITKNDVQNNYNKIVNEGNDIEGVRESTNGILRTTDDLLKETTCSNDKLYQYLKSNDEYLKTNYADQYLDTGKWPDDIQIPKSSDVLTSKGSIDWSQVPDSGYMLDSSGKAINETYFPKKGEVIDRYGPSNGTFTSPVIDGKAYSYDNRSLPYIDDLGKYHQYELTDDLSKLSDYITNCTDKDLVQDINDFMAYKRIKSYNDLISYKGKIASGFGASGGGIQYQLPLSVDILEELGLLKIIK</sequence>
<feature type="domain" description="TNT" evidence="1">
    <location>
        <begin position="241"/>
        <end position="291"/>
    </location>
</feature>
<dbReference type="AlphaFoldDB" id="A0A7X0SJC0"/>
<protein>
    <submittedName>
        <fullName evidence="2">Glycohydrolase toxin TNT-related protein</fullName>
    </submittedName>
</protein>
<gene>
    <name evidence="2" type="ORF">H7E68_17695</name>
</gene>
<reference evidence="2 3" key="1">
    <citation type="submission" date="2020-08" db="EMBL/GenBank/DDBJ databases">
        <title>Clostridia isolated from Swiss meat.</title>
        <authorList>
            <person name="Wambui J."/>
            <person name="Stevens M.J.A."/>
            <person name="Stephan R."/>
        </authorList>
    </citation>
    <scope>NUCLEOTIDE SEQUENCE [LARGE SCALE GENOMIC DNA]</scope>
    <source>
        <strain evidence="2 3">CM001</strain>
    </source>
</reference>
<evidence type="ECO:0000259" key="1">
    <source>
        <dbReference type="Pfam" id="PF14021"/>
    </source>
</evidence>
<organism evidence="2 3">
    <name type="scientific">Clostridium gasigenes</name>
    <dbReference type="NCBI Taxonomy" id="94869"/>
    <lineage>
        <taxon>Bacteria</taxon>
        <taxon>Bacillati</taxon>
        <taxon>Bacillota</taxon>
        <taxon>Clostridia</taxon>
        <taxon>Eubacteriales</taxon>
        <taxon>Clostridiaceae</taxon>
        <taxon>Clostridium</taxon>
    </lineage>
</organism>
<name>A0A7X0SJC0_9CLOT</name>
<comment type="caution">
    <text evidence="2">The sequence shown here is derived from an EMBL/GenBank/DDBJ whole genome shotgun (WGS) entry which is preliminary data.</text>
</comment>
<dbReference type="GO" id="GO:0050135">
    <property type="term" value="F:NADP+ nucleosidase activity"/>
    <property type="evidence" value="ECO:0007669"/>
    <property type="project" value="InterPro"/>
</dbReference>
<keyword evidence="2" id="KW-0378">Hydrolase</keyword>
<proteinExistence type="predicted"/>
<evidence type="ECO:0000313" key="2">
    <source>
        <dbReference type="EMBL" id="MBB6716531.1"/>
    </source>
</evidence>
<feature type="non-terminal residue" evidence="2">
    <location>
        <position position="1"/>
    </location>
</feature>
<accession>A0A7X0SJC0</accession>
<dbReference type="Proteomes" id="UP000585258">
    <property type="component" value="Unassembled WGS sequence"/>
</dbReference>
<dbReference type="Pfam" id="PF14021">
    <property type="entry name" value="TNT"/>
    <property type="match status" value="1"/>
</dbReference>
<evidence type="ECO:0000313" key="3">
    <source>
        <dbReference type="Proteomes" id="UP000585258"/>
    </source>
</evidence>